<dbReference type="OrthoDB" id="5413827at2759"/>
<dbReference type="AlphaFoldDB" id="A0A9P4M8D2"/>
<proteinExistence type="predicted"/>
<evidence type="ECO:0000313" key="2">
    <source>
        <dbReference type="Proteomes" id="UP000799772"/>
    </source>
</evidence>
<evidence type="ECO:0000313" key="1">
    <source>
        <dbReference type="EMBL" id="KAF2101488.1"/>
    </source>
</evidence>
<sequence>MPSPFLLSLPSEIRLQIYEHLFTDAIADWKICCDDFFCLVDPGKPTATFASVISLRQTCQLIRRETEGLFFKLSSSIDVGIDENYALDSWNRFAALVEKRGRYVQFAKNISYA</sequence>
<gene>
    <name evidence="1" type="ORF">NA57DRAFT_53453</name>
</gene>
<name>A0A9P4M8D2_9PEZI</name>
<reference evidence="1" key="1">
    <citation type="journal article" date="2020" name="Stud. Mycol.">
        <title>101 Dothideomycetes genomes: a test case for predicting lifestyles and emergence of pathogens.</title>
        <authorList>
            <person name="Haridas S."/>
            <person name="Albert R."/>
            <person name="Binder M."/>
            <person name="Bloem J."/>
            <person name="Labutti K."/>
            <person name="Salamov A."/>
            <person name="Andreopoulos B."/>
            <person name="Baker S."/>
            <person name="Barry K."/>
            <person name="Bills G."/>
            <person name="Bluhm B."/>
            <person name="Cannon C."/>
            <person name="Castanera R."/>
            <person name="Culley D."/>
            <person name="Daum C."/>
            <person name="Ezra D."/>
            <person name="Gonzalez J."/>
            <person name="Henrissat B."/>
            <person name="Kuo A."/>
            <person name="Liang C."/>
            <person name="Lipzen A."/>
            <person name="Lutzoni F."/>
            <person name="Magnuson J."/>
            <person name="Mondo S."/>
            <person name="Nolan M."/>
            <person name="Ohm R."/>
            <person name="Pangilinan J."/>
            <person name="Park H.-J."/>
            <person name="Ramirez L."/>
            <person name="Alfaro M."/>
            <person name="Sun H."/>
            <person name="Tritt A."/>
            <person name="Yoshinaga Y."/>
            <person name="Zwiers L.-H."/>
            <person name="Turgeon B."/>
            <person name="Goodwin S."/>
            <person name="Spatafora J."/>
            <person name="Crous P."/>
            <person name="Grigoriev I."/>
        </authorList>
    </citation>
    <scope>NUCLEOTIDE SEQUENCE</scope>
    <source>
        <strain evidence="1">CBS 133067</strain>
    </source>
</reference>
<dbReference type="Proteomes" id="UP000799772">
    <property type="component" value="Unassembled WGS sequence"/>
</dbReference>
<accession>A0A9P4M8D2</accession>
<evidence type="ECO:0008006" key="3">
    <source>
        <dbReference type="Google" id="ProtNLM"/>
    </source>
</evidence>
<protein>
    <recommendedName>
        <fullName evidence="3">F-box domain-containing protein</fullName>
    </recommendedName>
</protein>
<keyword evidence="2" id="KW-1185">Reference proteome</keyword>
<comment type="caution">
    <text evidence="1">The sequence shown here is derived from an EMBL/GenBank/DDBJ whole genome shotgun (WGS) entry which is preliminary data.</text>
</comment>
<dbReference type="EMBL" id="ML978123">
    <property type="protein sequence ID" value="KAF2101488.1"/>
    <property type="molecule type" value="Genomic_DNA"/>
</dbReference>
<organism evidence="1 2">
    <name type="scientific">Rhizodiscina lignyota</name>
    <dbReference type="NCBI Taxonomy" id="1504668"/>
    <lineage>
        <taxon>Eukaryota</taxon>
        <taxon>Fungi</taxon>
        <taxon>Dikarya</taxon>
        <taxon>Ascomycota</taxon>
        <taxon>Pezizomycotina</taxon>
        <taxon>Dothideomycetes</taxon>
        <taxon>Pleosporomycetidae</taxon>
        <taxon>Aulographales</taxon>
        <taxon>Rhizodiscinaceae</taxon>
        <taxon>Rhizodiscina</taxon>
    </lineage>
</organism>